<keyword evidence="4" id="KW-1185">Reference proteome</keyword>
<gene>
    <name evidence="3" type="ORF">LLUT_LOCUS7242</name>
</gene>
<dbReference type="PANTHER" id="PTHR34961">
    <property type="entry name" value="TRANSMEMBRANE PROTEIN"/>
    <property type="match status" value="1"/>
</dbReference>
<feature type="signal peptide" evidence="2">
    <location>
        <begin position="1"/>
        <end position="21"/>
    </location>
</feature>
<proteinExistence type="predicted"/>
<accession>A0AAV1WA97</accession>
<dbReference type="Proteomes" id="UP001497480">
    <property type="component" value="Unassembled WGS sequence"/>
</dbReference>
<keyword evidence="2" id="KW-0732">Signal</keyword>
<sequence length="133" mass="15057">MTMSITYLLFFLCISLHACNARHLSTIDKKVQMKTHFSIKSDDEKIGFDSYPKKLNEGNNKMQTRLVDDSEKRKGHGNSSQKMVKAKEKASSGVKTESLVSVSMSVPHKKPIEENPEFSLDYSPPKTHPPHHN</sequence>
<organism evidence="3 4">
    <name type="scientific">Lupinus luteus</name>
    <name type="common">European yellow lupine</name>
    <dbReference type="NCBI Taxonomy" id="3873"/>
    <lineage>
        <taxon>Eukaryota</taxon>
        <taxon>Viridiplantae</taxon>
        <taxon>Streptophyta</taxon>
        <taxon>Embryophyta</taxon>
        <taxon>Tracheophyta</taxon>
        <taxon>Spermatophyta</taxon>
        <taxon>Magnoliopsida</taxon>
        <taxon>eudicotyledons</taxon>
        <taxon>Gunneridae</taxon>
        <taxon>Pentapetalae</taxon>
        <taxon>rosids</taxon>
        <taxon>fabids</taxon>
        <taxon>Fabales</taxon>
        <taxon>Fabaceae</taxon>
        <taxon>Papilionoideae</taxon>
        <taxon>50 kb inversion clade</taxon>
        <taxon>genistoids sensu lato</taxon>
        <taxon>core genistoids</taxon>
        <taxon>Genisteae</taxon>
        <taxon>Lupinus</taxon>
    </lineage>
</organism>
<evidence type="ECO:0000256" key="1">
    <source>
        <dbReference type="SAM" id="MobiDB-lite"/>
    </source>
</evidence>
<comment type="caution">
    <text evidence="3">The sequence shown here is derived from an EMBL/GenBank/DDBJ whole genome shotgun (WGS) entry which is preliminary data.</text>
</comment>
<evidence type="ECO:0000313" key="3">
    <source>
        <dbReference type="EMBL" id="CAL0306182.1"/>
    </source>
</evidence>
<dbReference type="AlphaFoldDB" id="A0AAV1WA97"/>
<evidence type="ECO:0000256" key="2">
    <source>
        <dbReference type="SAM" id="SignalP"/>
    </source>
</evidence>
<feature type="compositionally biased region" description="Polar residues" evidence="1">
    <location>
        <begin position="93"/>
        <end position="104"/>
    </location>
</feature>
<dbReference type="InterPro" id="IPR053313">
    <property type="entry name" value="RGF"/>
</dbReference>
<reference evidence="3 4" key="1">
    <citation type="submission" date="2024-03" db="EMBL/GenBank/DDBJ databases">
        <authorList>
            <person name="Martinez-Hernandez J."/>
        </authorList>
    </citation>
    <scope>NUCLEOTIDE SEQUENCE [LARGE SCALE GENOMIC DNA]</scope>
</reference>
<feature type="chain" id="PRO_5043326368" evidence="2">
    <location>
        <begin position="22"/>
        <end position="133"/>
    </location>
</feature>
<protein>
    <submittedName>
        <fullName evidence="3">Uncharacterized protein</fullName>
    </submittedName>
</protein>
<dbReference type="EMBL" id="CAXHTB010000005">
    <property type="protein sequence ID" value="CAL0306182.1"/>
    <property type="molecule type" value="Genomic_DNA"/>
</dbReference>
<dbReference type="PANTHER" id="PTHR34961:SF1">
    <property type="entry name" value="ROOT MERISTEM GROWTH FACTOR 10"/>
    <property type="match status" value="1"/>
</dbReference>
<name>A0AAV1WA97_LUPLU</name>
<feature type="region of interest" description="Disordered" evidence="1">
    <location>
        <begin position="48"/>
        <end position="133"/>
    </location>
</feature>
<evidence type="ECO:0000313" key="4">
    <source>
        <dbReference type="Proteomes" id="UP001497480"/>
    </source>
</evidence>